<dbReference type="AlphaFoldDB" id="A0A173LJB8"/>
<keyword evidence="4" id="KW-1185">Reference proteome</keyword>
<protein>
    <submittedName>
        <fullName evidence="3">Uncharacterized protein YrkH</fullName>
    </submittedName>
</protein>
<dbReference type="PANTHER" id="PTHR43084:SF1">
    <property type="entry name" value="PERSULFIDE DIOXYGENASE ETHE1, MITOCHONDRIAL"/>
    <property type="match status" value="1"/>
</dbReference>
<dbReference type="PROSITE" id="PS50206">
    <property type="entry name" value="RHODANESE_3"/>
    <property type="match status" value="1"/>
</dbReference>
<proteinExistence type="predicted"/>
<evidence type="ECO:0000259" key="2">
    <source>
        <dbReference type="PROSITE" id="PS50206"/>
    </source>
</evidence>
<dbReference type="PROSITE" id="PS51257">
    <property type="entry name" value="PROKAR_LIPOPROTEIN"/>
    <property type="match status" value="1"/>
</dbReference>
<dbReference type="Pfam" id="PF00581">
    <property type="entry name" value="Rhodanese"/>
    <property type="match status" value="1"/>
</dbReference>
<dbReference type="PANTHER" id="PTHR43084">
    <property type="entry name" value="PERSULFIDE DIOXYGENASE ETHE1"/>
    <property type="match status" value="1"/>
</dbReference>
<organism evidence="3 4">
    <name type="scientific">Dietzia timorensis</name>
    <dbReference type="NCBI Taxonomy" id="499555"/>
    <lineage>
        <taxon>Bacteria</taxon>
        <taxon>Bacillati</taxon>
        <taxon>Actinomycetota</taxon>
        <taxon>Actinomycetes</taxon>
        <taxon>Mycobacteriales</taxon>
        <taxon>Dietziaceae</taxon>
        <taxon>Dietzia</taxon>
    </lineage>
</organism>
<dbReference type="SUPFAM" id="SSF56281">
    <property type="entry name" value="Metallo-hydrolase/oxidoreductase"/>
    <property type="match status" value="1"/>
</dbReference>
<accession>A0A173LJB8</accession>
<dbReference type="OrthoDB" id="3196337at2"/>
<evidence type="ECO:0000313" key="3">
    <source>
        <dbReference type="EMBL" id="ANI91724.1"/>
    </source>
</evidence>
<dbReference type="SMART" id="SM00450">
    <property type="entry name" value="RHOD"/>
    <property type="match status" value="1"/>
</dbReference>
<name>A0A173LJB8_9ACTN</name>
<gene>
    <name evidence="3" type="ORF">BJL86_0931</name>
</gene>
<evidence type="ECO:0000313" key="4">
    <source>
        <dbReference type="Proteomes" id="UP000186104"/>
    </source>
</evidence>
<dbReference type="EMBL" id="CP015961">
    <property type="protein sequence ID" value="ANI91724.1"/>
    <property type="molecule type" value="Genomic_DNA"/>
</dbReference>
<evidence type="ECO:0000256" key="1">
    <source>
        <dbReference type="ARBA" id="ARBA00022723"/>
    </source>
</evidence>
<dbReference type="InterPro" id="IPR051682">
    <property type="entry name" value="Mito_Persulfide_Diox"/>
</dbReference>
<dbReference type="InterPro" id="IPR036866">
    <property type="entry name" value="RibonucZ/Hydroxyglut_hydro"/>
</dbReference>
<feature type="domain" description="Rhodanese" evidence="2">
    <location>
        <begin position="382"/>
        <end position="460"/>
    </location>
</feature>
<dbReference type="GO" id="GO:0046872">
    <property type="term" value="F:metal ion binding"/>
    <property type="evidence" value="ECO:0007669"/>
    <property type="project" value="UniProtKB-KW"/>
</dbReference>
<dbReference type="KEGG" id="dtm:BJL86_0931"/>
<dbReference type="CDD" id="cd07724">
    <property type="entry name" value="POD-like_MBL-fold"/>
    <property type="match status" value="1"/>
</dbReference>
<dbReference type="FunFam" id="3.60.15.10:FF:000030">
    <property type="entry name" value="Metallo-beta-lactamase family protein"/>
    <property type="match status" value="1"/>
</dbReference>
<dbReference type="SMART" id="SM00849">
    <property type="entry name" value="Lactamase_B"/>
    <property type="match status" value="1"/>
</dbReference>
<sequence>MLFERVYEDGLAHASFMIACQKKNTALVVDPRRDVSVYLDLAAKHGLTIEAVTETHIHADYLSGSRELAATTGATLYVSGEGGEDWQYGFEAERLHTGDTITLGNITVEAVHTPGHTPEHLTFLITDGAVADEPGYMLTGDFVFVGDVGRPDLLDEAAGGEDTRFTGAKDLFRSLKNTFLTMPDYVQVFPAHGAGSPCGKSLGAVPSTTVGYERATAWWAPFVENDDEQGFIDSLLEGQPDAPTYFSRMKRLNKEGPALLGQRHRPDELESEAVDGLVRDEEAIVVDPRDQHAVHSGTYPGSLNIPAGANASKFAAWTIDPDSEHRRLIIATDDAELARDCSDAFVRVGVDNEVDYFSPADADLTQVPKLVAVDDLSDTDYAALVDVREQTEFDAGTIDGALHLPGGKAHWTLDALPSDGPLVTFCQSGARNSVVSSMLRRQGFDIVELEGSYAAWEAARS</sequence>
<dbReference type="InterPro" id="IPR036873">
    <property type="entry name" value="Rhodanese-like_dom_sf"/>
</dbReference>
<dbReference type="InterPro" id="IPR044528">
    <property type="entry name" value="POD-like_MBL-fold"/>
</dbReference>
<dbReference type="RefSeq" id="WP_067475716.1">
    <property type="nucleotide sequence ID" value="NZ_CP015961.1"/>
</dbReference>
<dbReference type="Gene3D" id="3.60.15.10">
    <property type="entry name" value="Ribonuclease Z/Hydroxyacylglutathione hydrolase-like"/>
    <property type="match status" value="1"/>
</dbReference>
<dbReference type="GO" id="GO:0006749">
    <property type="term" value="P:glutathione metabolic process"/>
    <property type="evidence" value="ECO:0007669"/>
    <property type="project" value="InterPro"/>
</dbReference>
<keyword evidence="1" id="KW-0479">Metal-binding</keyword>
<reference evidence="3 4" key="1">
    <citation type="submission" date="2016-06" db="EMBL/GenBank/DDBJ databases">
        <title>Complete genome sequence of a saline-alkali tolerant type strain Dietzia timorensis ID05-A0528T.</title>
        <authorList>
            <person name="Wu X."/>
        </authorList>
    </citation>
    <scope>NUCLEOTIDE SEQUENCE [LARGE SCALE GENOMIC DNA]</scope>
    <source>
        <strain evidence="3 4">ID05-A0528</strain>
    </source>
</reference>
<dbReference type="Proteomes" id="UP000186104">
    <property type="component" value="Chromosome"/>
</dbReference>
<dbReference type="CDD" id="cd00158">
    <property type="entry name" value="RHOD"/>
    <property type="match status" value="1"/>
</dbReference>
<dbReference type="SUPFAM" id="SSF52821">
    <property type="entry name" value="Rhodanese/Cell cycle control phosphatase"/>
    <property type="match status" value="2"/>
</dbReference>
<dbReference type="Pfam" id="PF00753">
    <property type="entry name" value="Lactamase_B"/>
    <property type="match status" value="1"/>
</dbReference>
<dbReference type="InterPro" id="IPR001279">
    <property type="entry name" value="Metallo-B-lactamas"/>
</dbReference>
<dbReference type="Gene3D" id="3.40.250.10">
    <property type="entry name" value="Rhodanese-like domain"/>
    <property type="match status" value="2"/>
</dbReference>
<dbReference type="GO" id="GO:0070813">
    <property type="term" value="P:hydrogen sulfide metabolic process"/>
    <property type="evidence" value="ECO:0007669"/>
    <property type="project" value="TreeGrafter"/>
</dbReference>
<dbReference type="InterPro" id="IPR001763">
    <property type="entry name" value="Rhodanese-like_dom"/>
</dbReference>
<dbReference type="STRING" id="499555.BJL86_0931"/>
<dbReference type="GO" id="GO:0050313">
    <property type="term" value="F:sulfur dioxygenase activity"/>
    <property type="evidence" value="ECO:0007669"/>
    <property type="project" value="InterPro"/>
</dbReference>